<organism evidence="2 3">
    <name type="scientific">Jaapia argillacea MUCL 33604</name>
    <dbReference type="NCBI Taxonomy" id="933084"/>
    <lineage>
        <taxon>Eukaryota</taxon>
        <taxon>Fungi</taxon>
        <taxon>Dikarya</taxon>
        <taxon>Basidiomycota</taxon>
        <taxon>Agaricomycotina</taxon>
        <taxon>Agaricomycetes</taxon>
        <taxon>Agaricomycetidae</taxon>
        <taxon>Jaapiales</taxon>
        <taxon>Jaapiaceae</taxon>
        <taxon>Jaapia</taxon>
    </lineage>
</organism>
<reference evidence="3" key="1">
    <citation type="journal article" date="2014" name="Proc. Natl. Acad. Sci. U.S.A.">
        <title>Extensive sampling of basidiomycete genomes demonstrates inadequacy of the white-rot/brown-rot paradigm for wood decay fungi.</title>
        <authorList>
            <person name="Riley R."/>
            <person name="Salamov A.A."/>
            <person name="Brown D.W."/>
            <person name="Nagy L.G."/>
            <person name="Floudas D."/>
            <person name="Held B.W."/>
            <person name="Levasseur A."/>
            <person name="Lombard V."/>
            <person name="Morin E."/>
            <person name="Otillar R."/>
            <person name="Lindquist E.A."/>
            <person name="Sun H."/>
            <person name="LaButti K.M."/>
            <person name="Schmutz J."/>
            <person name="Jabbour D."/>
            <person name="Luo H."/>
            <person name="Baker S.E."/>
            <person name="Pisabarro A.G."/>
            <person name="Walton J.D."/>
            <person name="Blanchette R.A."/>
            <person name="Henrissat B."/>
            <person name="Martin F."/>
            <person name="Cullen D."/>
            <person name="Hibbett D.S."/>
            <person name="Grigoriev I.V."/>
        </authorList>
    </citation>
    <scope>NUCLEOTIDE SEQUENCE [LARGE SCALE GENOMIC DNA]</scope>
    <source>
        <strain evidence="3">MUCL 33604</strain>
    </source>
</reference>
<dbReference type="CDD" id="cd09917">
    <property type="entry name" value="F-box_SF"/>
    <property type="match status" value="1"/>
</dbReference>
<name>A0A067PRF0_9AGAM</name>
<proteinExistence type="predicted"/>
<evidence type="ECO:0000313" key="2">
    <source>
        <dbReference type="EMBL" id="KDQ56390.1"/>
    </source>
</evidence>
<evidence type="ECO:0000259" key="1">
    <source>
        <dbReference type="PROSITE" id="PS50181"/>
    </source>
</evidence>
<accession>A0A067PRF0</accession>
<dbReference type="Proteomes" id="UP000027265">
    <property type="component" value="Unassembled WGS sequence"/>
</dbReference>
<dbReference type="SUPFAM" id="SSF81383">
    <property type="entry name" value="F-box domain"/>
    <property type="match status" value="1"/>
</dbReference>
<dbReference type="Gene3D" id="3.80.10.10">
    <property type="entry name" value="Ribonuclease Inhibitor"/>
    <property type="match status" value="1"/>
</dbReference>
<evidence type="ECO:0000313" key="3">
    <source>
        <dbReference type="Proteomes" id="UP000027265"/>
    </source>
</evidence>
<dbReference type="PROSITE" id="PS50181">
    <property type="entry name" value="FBOX"/>
    <property type="match status" value="1"/>
</dbReference>
<dbReference type="EMBL" id="KL197722">
    <property type="protein sequence ID" value="KDQ56390.1"/>
    <property type="molecule type" value="Genomic_DNA"/>
</dbReference>
<protein>
    <recommendedName>
        <fullName evidence="1">F-box domain-containing protein</fullName>
    </recommendedName>
</protein>
<dbReference type="OrthoDB" id="3232239at2759"/>
<feature type="domain" description="F-box" evidence="1">
    <location>
        <begin position="4"/>
        <end position="49"/>
    </location>
</feature>
<dbReference type="AlphaFoldDB" id="A0A067PRF0"/>
<dbReference type="HOGENOM" id="CLU_756627_0_0_1"/>
<sequence length="366" mass="41675">MSGPRSFSDLPREILGYIFTYLTDSDVAQMCRLSKSVKIEAERILYRYVAFPTDADAEMSLLKTLARAPRLAERTFSNINRLTDLMLIEFWNEEDPLPSFQNFVDLLVNCSFQLRTLECSHIDFEDLKPFLARQPEITELILQHWEPPAYIAPLPNDFLANLEVARMDPRIVAALSSSPPLEHLQISFQHPTEDHELPYIDSLARFRSTLQGLGLERHGAFGGHPPTRDILIHLAAALPSLSTLSLCDQRTMYFYEKDAGITPPEIDTVTDLVTALSKFPCLEVFVLVAVGYADPHSLWWNLWDNRSSFGLVQLFMSACPSLRYMALPKSRSSPEYLGFSRAENGDVDAVAEELQPRDIDWAWRDF</sequence>
<dbReference type="InParanoid" id="A0A067PRF0"/>
<dbReference type="InterPro" id="IPR001810">
    <property type="entry name" value="F-box_dom"/>
</dbReference>
<keyword evidence="3" id="KW-1185">Reference proteome</keyword>
<dbReference type="InterPro" id="IPR032675">
    <property type="entry name" value="LRR_dom_sf"/>
</dbReference>
<dbReference type="Pfam" id="PF00646">
    <property type="entry name" value="F-box"/>
    <property type="match status" value="1"/>
</dbReference>
<gene>
    <name evidence="2" type="ORF">JAAARDRAFT_310921</name>
</gene>
<dbReference type="SUPFAM" id="SSF52047">
    <property type="entry name" value="RNI-like"/>
    <property type="match status" value="1"/>
</dbReference>
<dbReference type="InterPro" id="IPR036047">
    <property type="entry name" value="F-box-like_dom_sf"/>
</dbReference>